<dbReference type="STRING" id="1450648.CLORY_39730"/>
<dbReference type="InterPro" id="IPR017871">
    <property type="entry name" value="ABC_transporter-like_CS"/>
</dbReference>
<dbReference type="InterPro" id="IPR027417">
    <property type="entry name" value="P-loop_NTPase"/>
</dbReference>
<keyword evidence="3" id="KW-0547">Nucleotide-binding</keyword>
<dbReference type="RefSeq" id="WP_079427772.1">
    <property type="nucleotide sequence ID" value="NZ_MZGV01000075.1"/>
</dbReference>
<evidence type="ECO:0000313" key="7">
    <source>
        <dbReference type="Proteomes" id="UP000190080"/>
    </source>
</evidence>
<keyword evidence="7" id="KW-1185">Reference proteome</keyword>
<dbReference type="PANTHER" id="PTHR42798:SF7">
    <property type="entry name" value="ALPHA-D-RIBOSE 1-METHYLPHOSPHONATE 5-TRIPHOSPHATE SYNTHASE SUBUNIT PHNL"/>
    <property type="match status" value="1"/>
</dbReference>
<dbReference type="Pfam" id="PF00005">
    <property type="entry name" value="ABC_tran"/>
    <property type="match status" value="1"/>
</dbReference>
<dbReference type="AlphaFoldDB" id="A0A1V4ICP0"/>
<name>A0A1V4ICP0_9CLOT</name>
<dbReference type="PROSITE" id="PS50893">
    <property type="entry name" value="ABC_TRANSPORTER_2"/>
    <property type="match status" value="1"/>
</dbReference>
<dbReference type="GO" id="GO:0022857">
    <property type="term" value="F:transmembrane transporter activity"/>
    <property type="evidence" value="ECO:0007669"/>
    <property type="project" value="UniProtKB-ARBA"/>
</dbReference>
<evidence type="ECO:0000259" key="5">
    <source>
        <dbReference type="PROSITE" id="PS50893"/>
    </source>
</evidence>
<dbReference type="Proteomes" id="UP000190080">
    <property type="component" value="Unassembled WGS sequence"/>
</dbReference>
<dbReference type="Gene3D" id="3.40.50.300">
    <property type="entry name" value="P-loop containing nucleotide triphosphate hydrolases"/>
    <property type="match status" value="1"/>
</dbReference>
<dbReference type="GO" id="GO:0005524">
    <property type="term" value="F:ATP binding"/>
    <property type="evidence" value="ECO:0007669"/>
    <property type="project" value="UniProtKB-KW"/>
</dbReference>
<dbReference type="GO" id="GO:0098796">
    <property type="term" value="C:membrane protein complex"/>
    <property type="evidence" value="ECO:0007669"/>
    <property type="project" value="UniProtKB-ARBA"/>
</dbReference>
<evidence type="ECO:0000256" key="1">
    <source>
        <dbReference type="ARBA" id="ARBA00005417"/>
    </source>
</evidence>
<dbReference type="EMBL" id="MZGV01000075">
    <property type="protein sequence ID" value="OPJ57703.1"/>
    <property type="molecule type" value="Genomic_DNA"/>
</dbReference>
<dbReference type="OrthoDB" id="9802264at2"/>
<reference evidence="6 7" key="1">
    <citation type="submission" date="2017-03" db="EMBL/GenBank/DDBJ databases">
        <title>Genome sequence of Clostridium oryzae DSM 28571.</title>
        <authorList>
            <person name="Poehlein A."/>
            <person name="Daniel R."/>
        </authorList>
    </citation>
    <scope>NUCLEOTIDE SEQUENCE [LARGE SCALE GENOMIC DNA]</scope>
    <source>
        <strain evidence="6 7">DSM 28571</strain>
    </source>
</reference>
<dbReference type="PROSITE" id="PS00211">
    <property type="entry name" value="ABC_TRANSPORTER_1"/>
    <property type="match status" value="1"/>
</dbReference>
<keyword evidence="2" id="KW-0813">Transport</keyword>
<sequence length="252" mass="28354">MKNAIIETELLCKSFISDGEINNVIKNMDLKIYDGDFTVIMGSSGSGKSTLLYALSGMDSVTTGKVLFEGEDITRLKEKQIAKLRKEKLGFVFQGINLIPNLNIYENILSPTYKTKAERKKIDEKIDMLLEKMDLTSQRKKFPNQMSGGQKQRAAICRALINEPKVVFADEPTGALNSSQGQNVLDIFTTINKEGQSVVMVTHDLKAALRGNRIIYLKDGRIDGELELEAFDEETATEREEVVYKFLKEKGW</sequence>
<evidence type="ECO:0000256" key="3">
    <source>
        <dbReference type="ARBA" id="ARBA00022741"/>
    </source>
</evidence>
<protein>
    <submittedName>
        <fullName evidence="6">Bacitracin export ATP-binding protein BceA</fullName>
    </submittedName>
</protein>
<organism evidence="6 7">
    <name type="scientific">Clostridium oryzae</name>
    <dbReference type="NCBI Taxonomy" id="1450648"/>
    <lineage>
        <taxon>Bacteria</taxon>
        <taxon>Bacillati</taxon>
        <taxon>Bacillota</taxon>
        <taxon>Clostridia</taxon>
        <taxon>Eubacteriales</taxon>
        <taxon>Clostridiaceae</taxon>
        <taxon>Clostridium</taxon>
    </lineage>
</organism>
<dbReference type="GO" id="GO:0016887">
    <property type="term" value="F:ATP hydrolysis activity"/>
    <property type="evidence" value="ECO:0007669"/>
    <property type="project" value="InterPro"/>
</dbReference>
<dbReference type="CDD" id="cd03255">
    <property type="entry name" value="ABC_MJ0796_LolCDE_FtsE"/>
    <property type="match status" value="1"/>
</dbReference>
<dbReference type="PANTHER" id="PTHR42798">
    <property type="entry name" value="LIPOPROTEIN-RELEASING SYSTEM ATP-BINDING PROTEIN LOLD"/>
    <property type="match status" value="1"/>
</dbReference>
<gene>
    <name evidence="6" type="primary">bceA_5</name>
    <name evidence="6" type="ORF">CLORY_39730</name>
</gene>
<accession>A0A1V4ICP0</accession>
<keyword evidence="4 6" id="KW-0067">ATP-binding</keyword>
<dbReference type="InterPro" id="IPR003439">
    <property type="entry name" value="ABC_transporter-like_ATP-bd"/>
</dbReference>
<evidence type="ECO:0000313" key="6">
    <source>
        <dbReference type="EMBL" id="OPJ57703.1"/>
    </source>
</evidence>
<comment type="similarity">
    <text evidence="1">Belongs to the ABC transporter superfamily.</text>
</comment>
<comment type="caution">
    <text evidence="6">The sequence shown here is derived from an EMBL/GenBank/DDBJ whole genome shotgun (WGS) entry which is preliminary data.</text>
</comment>
<dbReference type="InterPro" id="IPR003593">
    <property type="entry name" value="AAA+_ATPase"/>
</dbReference>
<dbReference type="SMART" id="SM00382">
    <property type="entry name" value="AAA"/>
    <property type="match status" value="1"/>
</dbReference>
<proteinExistence type="inferred from homology"/>
<evidence type="ECO:0000256" key="4">
    <source>
        <dbReference type="ARBA" id="ARBA00022840"/>
    </source>
</evidence>
<dbReference type="SUPFAM" id="SSF52540">
    <property type="entry name" value="P-loop containing nucleoside triphosphate hydrolases"/>
    <property type="match status" value="1"/>
</dbReference>
<dbReference type="FunFam" id="3.40.50.300:FF:000032">
    <property type="entry name" value="Export ABC transporter ATP-binding protein"/>
    <property type="match status" value="1"/>
</dbReference>
<evidence type="ECO:0000256" key="2">
    <source>
        <dbReference type="ARBA" id="ARBA00022448"/>
    </source>
</evidence>
<feature type="domain" description="ABC transporter" evidence="5">
    <location>
        <begin position="6"/>
        <end position="244"/>
    </location>
</feature>
<dbReference type="InterPro" id="IPR017911">
    <property type="entry name" value="MacB-like_ATP-bd"/>
</dbReference>